<evidence type="ECO:0000256" key="1">
    <source>
        <dbReference type="ARBA" id="ARBA00004651"/>
    </source>
</evidence>
<protein>
    <submittedName>
        <fullName evidence="14">HlyC/CorC family transporter</fullName>
    </submittedName>
</protein>
<feature type="transmembrane region" description="Helical" evidence="11">
    <location>
        <begin position="134"/>
        <end position="156"/>
    </location>
</feature>
<dbReference type="InterPro" id="IPR051676">
    <property type="entry name" value="UPF0053_domain"/>
</dbReference>
<dbReference type="Pfam" id="PF03471">
    <property type="entry name" value="CorC_HlyC"/>
    <property type="match status" value="1"/>
</dbReference>
<dbReference type="AlphaFoldDB" id="A0A7V7V4E3"/>
<proteinExistence type="inferred from homology"/>
<evidence type="ECO:0000256" key="7">
    <source>
        <dbReference type="ARBA" id="ARBA00023122"/>
    </source>
</evidence>
<dbReference type="SMART" id="SM01091">
    <property type="entry name" value="CorC_HlyC"/>
    <property type="match status" value="1"/>
</dbReference>
<comment type="similarity">
    <text evidence="2">Belongs to the UPF0053 family.</text>
</comment>
<evidence type="ECO:0000256" key="9">
    <source>
        <dbReference type="PROSITE-ProRule" id="PRU00703"/>
    </source>
</evidence>
<comment type="subcellular location">
    <subcellularLocation>
        <location evidence="1">Cell membrane</location>
        <topology evidence="1">Multi-pass membrane protein</topology>
    </subcellularLocation>
</comment>
<dbReference type="InterPro" id="IPR000644">
    <property type="entry name" value="CBS_dom"/>
</dbReference>
<dbReference type="Pfam" id="PF01595">
    <property type="entry name" value="CNNM"/>
    <property type="match status" value="1"/>
</dbReference>
<dbReference type="RefSeq" id="WP_000402255.1">
    <property type="nucleotide sequence ID" value="NZ_WBPG01000026.1"/>
</dbReference>
<evidence type="ECO:0000313" key="15">
    <source>
        <dbReference type="Proteomes" id="UP000470409"/>
    </source>
</evidence>
<sequence>MEIFNLVMVAILIAFTGFFVAAEFAIVKIRSSRIDQLVAEGKRGALAAKKVTTNLDEYLSACQLGITVTAMGLGWLGEPTIEKLLHPLFEKWNLNPSISSVLTFGLAFMIMTYLHVVVGELAPKTMAIQKAERVTLLLAGPLMMFYKVMYPFIWVLNGSARVITGLFGLKPASEHEVAHTEEELRLILSDSYESGEINQAEYKYVNNIFEFDNRIAKEIMVPRTEIIGFYLEDSVEEHMKVIQNERYTRYPIFGEDKDDIIGMVNVKDFFIRYMTEDQKDLSSIRSYMRPIIEVMETTPIHDLLLQMQKKRIPMAVLYDEYGGTAGIVTLEDILEEIVGEIRDEYDEDEAPPIQHVNEQHIIVDGKVLISEVKDLFGLHIEEDDVDTIGGWIMMQNHEIEEGQHVEAEGYEFKVLEKDAYQIKRVEIRKMEQEQEEEKAATV</sequence>
<evidence type="ECO:0000256" key="4">
    <source>
        <dbReference type="ARBA" id="ARBA00022692"/>
    </source>
</evidence>
<evidence type="ECO:0000256" key="3">
    <source>
        <dbReference type="ARBA" id="ARBA00022475"/>
    </source>
</evidence>
<feature type="domain" description="CNNM transmembrane" evidence="13">
    <location>
        <begin position="1"/>
        <end position="201"/>
    </location>
</feature>
<dbReference type="InterPro" id="IPR046342">
    <property type="entry name" value="CBS_dom_sf"/>
</dbReference>
<dbReference type="InterPro" id="IPR044751">
    <property type="entry name" value="Ion_transp-like_CBS"/>
</dbReference>
<gene>
    <name evidence="14" type="ORF">F8163_19130</name>
</gene>
<evidence type="ECO:0000256" key="11">
    <source>
        <dbReference type="SAM" id="Phobius"/>
    </source>
</evidence>
<dbReference type="GO" id="GO:0050660">
    <property type="term" value="F:flavin adenine dinucleotide binding"/>
    <property type="evidence" value="ECO:0007669"/>
    <property type="project" value="InterPro"/>
</dbReference>
<dbReference type="InterPro" id="IPR016169">
    <property type="entry name" value="FAD-bd_PCMH_sub2"/>
</dbReference>
<reference evidence="14 15" key="1">
    <citation type="submission" date="2019-10" db="EMBL/GenBank/DDBJ databases">
        <title>Bacillus from the desert of Cuatro Cinegas, Coahuila.</title>
        <authorList>
            <person name="Olmedo-Alvarez G."/>
            <person name="Saldana S."/>
            <person name="Barcelo D."/>
        </authorList>
    </citation>
    <scope>NUCLEOTIDE SEQUENCE [LARGE SCALE GENOMIC DNA]</scope>
    <source>
        <strain evidence="14 15">CH155b_5T</strain>
    </source>
</reference>
<keyword evidence="8 10" id="KW-0472">Membrane</keyword>
<dbReference type="InterPro" id="IPR002550">
    <property type="entry name" value="CNNM"/>
</dbReference>
<dbReference type="CDD" id="cd04590">
    <property type="entry name" value="CBS_pair_CorC_HlyC_assoc"/>
    <property type="match status" value="1"/>
</dbReference>
<dbReference type="EMBL" id="WBPG01000026">
    <property type="protein sequence ID" value="KAB2440908.1"/>
    <property type="molecule type" value="Genomic_DNA"/>
</dbReference>
<evidence type="ECO:0000256" key="8">
    <source>
        <dbReference type="ARBA" id="ARBA00023136"/>
    </source>
</evidence>
<comment type="caution">
    <text evidence="14">The sequence shown here is derived from an EMBL/GenBank/DDBJ whole genome shotgun (WGS) entry which is preliminary data.</text>
</comment>
<dbReference type="Gene3D" id="3.10.580.10">
    <property type="entry name" value="CBS-domain"/>
    <property type="match status" value="1"/>
</dbReference>
<feature type="transmembrane region" description="Helical" evidence="11">
    <location>
        <begin position="97"/>
        <end position="122"/>
    </location>
</feature>
<dbReference type="PANTHER" id="PTHR43099">
    <property type="entry name" value="UPF0053 PROTEIN YRKA"/>
    <property type="match status" value="1"/>
</dbReference>
<evidence type="ECO:0000256" key="2">
    <source>
        <dbReference type="ARBA" id="ARBA00006337"/>
    </source>
</evidence>
<dbReference type="FunFam" id="3.10.580.10:FF:000002">
    <property type="entry name" value="Magnesium/cobalt efflux protein CorC"/>
    <property type="match status" value="1"/>
</dbReference>
<feature type="domain" description="CBS" evidence="12">
    <location>
        <begin position="287"/>
        <end position="344"/>
    </location>
</feature>
<dbReference type="Gene3D" id="3.30.465.10">
    <property type="match status" value="1"/>
</dbReference>
<dbReference type="PROSITE" id="PS51371">
    <property type="entry name" value="CBS"/>
    <property type="match status" value="2"/>
</dbReference>
<feature type="transmembrane region" description="Helical" evidence="11">
    <location>
        <begin position="6"/>
        <end position="27"/>
    </location>
</feature>
<dbReference type="PANTHER" id="PTHR43099:SF2">
    <property type="entry name" value="UPF0053 PROTEIN YRKA"/>
    <property type="match status" value="1"/>
</dbReference>
<evidence type="ECO:0000259" key="12">
    <source>
        <dbReference type="PROSITE" id="PS51371"/>
    </source>
</evidence>
<evidence type="ECO:0000256" key="10">
    <source>
        <dbReference type="PROSITE-ProRule" id="PRU01193"/>
    </source>
</evidence>
<organism evidence="14 15">
    <name type="scientific">Bacillus luti</name>
    <dbReference type="NCBI Taxonomy" id="2026191"/>
    <lineage>
        <taxon>Bacteria</taxon>
        <taxon>Bacillati</taxon>
        <taxon>Bacillota</taxon>
        <taxon>Bacilli</taxon>
        <taxon>Bacillales</taxon>
        <taxon>Bacillaceae</taxon>
        <taxon>Bacillus</taxon>
        <taxon>Bacillus cereus group</taxon>
    </lineage>
</organism>
<feature type="domain" description="CBS" evidence="12">
    <location>
        <begin position="220"/>
        <end position="281"/>
    </location>
</feature>
<evidence type="ECO:0000313" key="14">
    <source>
        <dbReference type="EMBL" id="KAB2440908.1"/>
    </source>
</evidence>
<name>A0A7V7V4E3_9BACI</name>
<keyword evidence="6 10" id="KW-1133">Transmembrane helix</keyword>
<dbReference type="PROSITE" id="PS51846">
    <property type="entry name" value="CNNM"/>
    <property type="match status" value="1"/>
</dbReference>
<accession>A0A7V7V4E3</accession>
<evidence type="ECO:0000259" key="13">
    <source>
        <dbReference type="PROSITE" id="PS51846"/>
    </source>
</evidence>
<dbReference type="InterPro" id="IPR005170">
    <property type="entry name" value="Transptr-assoc_dom"/>
</dbReference>
<dbReference type="SUPFAM" id="SSF56176">
    <property type="entry name" value="FAD-binding/transporter-associated domain-like"/>
    <property type="match status" value="1"/>
</dbReference>
<keyword evidence="3" id="KW-1003">Cell membrane</keyword>
<dbReference type="SUPFAM" id="SSF54631">
    <property type="entry name" value="CBS-domain pair"/>
    <property type="match status" value="1"/>
</dbReference>
<feature type="transmembrane region" description="Helical" evidence="11">
    <location>
        <begin position="58"/>
        <end position="77"/>
    </location>
</feature>
<evidence type="ECO:0000256" key="5">
    <source>
        <dbReference type="ARBA" id="ARBA00022737"/>
    </source>
</evidence>
<dbReference type="GO" id="GO:0005886">
    <property type="term" value="C:plasma membrane"/>
    <property type="evidence" value="ECO:0007669"/>
    <property type="project" value="UniProtKB-SubCell"/>
</dbReference>
<evidence type="ECO:0000256" key="6">
    <source>
        <dbReference type="ARBA" id="ARBA00022989"/>
    </source>
</evidence>
<keyword evidence="7 9" id="KW-0129">CBS domain</keyword>
<keyword evidence="5" id="KW-0677">Repeat</keyword>
<keyword evidence="4 10" id="KW-0812">Transmembrane</keyword>
<dbReference type="Proteomes" id="UP000470409">
    <property type="component" value="Unassembled WGS sequence"/>
</dbReference>
<dbReference type="InterPro" id="IPR036318">
    <property type="entry name" value="FAD-bd_PCMH-like_sf"/>
</dbReference>
<dbReference type="Pfam" id="PF00571">
    <property type="entry name" value="CBS"/>
    <property type="match status" value="2"/>
</dbReference>